<feature type="compositionally biased region" description="Polar residues" evidence="1">
    <location>
        <begin position="925"/>
        <end position="942"/>
    </location>
</feature>
<keyword evidence="4" id="KW-1185">Reference proteome</keyword>
<dbReference type="InterPro" id="IPR036365">
    <property type="entry name" value="PGBD-like_sf"/>
</dbReference>
<evidence type="ECO:0000313" key="3">
    <source>
        <dbReference type="EMBL" id="GHD16609.1"/>
    </source>
</evidence>
<dbReference type="InterPro" id="IPR011990">
    <property type="entry name" value="TPR-like_helical_dom_sf"/>
</dbReference>
<feature type="domain" description="Peptidoglycan binding-like" evidence="2">
    <location>
        <begin position="1235"/>
        <end position="1289"/>
    </location>
</feature>
<evidence type="ECO:0000256" key="1">
    <source>
        <dbReference type="SAM" id="MobiDB-lite"/>
    </source>
</evidence>
<feature type="region of interest" description="Disordered" evidence="1">
    <location>
        <begin position="717"/>
        <end position="772"/>
    </location>
</feature>
<reference evidence="3" key="2">
    <citation type="submission" date="2020-09" db="EMBL/GenBank/DDBJ databases">
        <authorList>
            <person name="Sun Q."/>
            <person name="Kim S."/>
        </authorList>
    </citation>
    <scope>NUCLEOTIDE SEQUENCE</scope>
    <source>
        <strain evidence="3">KCTC 42249</strain>
    </source>
</reference>
<feature type="compositionally biased region" description="Basic and acidic residues" evidence="1">
    <location>
        <begin position="75"/>
        <end position="101"/>
    </location>
</feature>
<feature type="region of interest" description="Disordered" evidence="1">
    <location>
        <begin position="684"/>
        <end position="704"/>
    </location>
</feature>
<dbReference type="InterPro" id="IPR002477">
    <property type="entry name" value="Peptidoglycan-bd-like"/>
</dbReference>
<dbReference type="Gene3D" id="1.25.40.10">
    <property type="entry name" value="Tetratricopeptide repeat domain"/>
    <property type="match status" value="1"/>
</dbReference>
<dbReference type="InterPro" id="IPR006597">
    <property type="entry name" value="Sel1-like"/>
</dbReference>
<dbReference type="Proteomes" id="UP000630142">
    <property type="component" value="Unassembled WGS sequence"/>
</dbReference>
<dbReference type="SMART" id="SM00671">
    <property type="entry name" value="SEL1"/>
    <property type="match status" value="4"/>
</dbReference>
<feature type="compositionally biased region" description="Low complexity" evidence="1">
    <location>
        <begin position="887"/>
        <end position="901"/>
    </location>
</feature>
<feature type="compositionally biased region" description="Basic and acidic residues" evidence="1">
    <location>
        <begin position="47"/>
        <end position="63"/>
    </location>
</feature>
<gene>
    <name evidence="3" type="ORF">GCM10016234_24920</name>
</gene>
<feature type="region of interest" description="Disordered" evidence="1">
    <location>
        <begin position="887"/>
        <end position="913"/>
    </location>
</feature>
<feature type="compositionally biased region" description="Polar residues" evidence="1">
    <location>
        <begin position="1"/>
        <end position="24"/>
    </location>
</feature>
<evidence type="ECO:0000313" key="4">
    <source>
        <dbReference type="Proteomes" id="UP000630142"/>
    </source>
</evidence>
<reference evidence="3" key="1">
    <citation type="journal article" date="2014" name="Int. J. Syst. Evol. Microbiol.">
        <title>Complete genome sequence of Corynebacterium casei LMG S-19264T (=DSM 44701T), isolated from a smear-ripened cheese.</title>
        <authorList>
            <consortium name="US DOE Joint Genome Institute (JGI-PGF)"/>
            <person name="Walter F."/>
            <person name="Albersmeier A."/>
            <person name="Kalinowski J."/>
            <person name="Ruckert C."/>
        </authorList>
    </citation>
    <scope>NUCLEOTIDE SEQUENCE</scope>
    <source>
        <strain evidence="3">KCTC 42249</strain>
    </source>
</reference>
<sequence length="1293" mass="139788">MTSRRSYLETLNSGRQRRGTSSLDELTRTLEALETQLERPSPFANLRRREATELARSVSHAERGPNLQAPSHTSVRAEQRAESSFEPRPNLSREMRSDRPAPRTALQSVARDLERTRREGDNVAAVGQIAAELQALREDMRQQMAASLTREFDTLRSEVHRLGTEAQRGSGSSETLLGEVERLSGAIADLSHRSDDKNVSLLRLELDQVKNSIGALAREDTLRAVGNRWDAFDDRMSRFEERVAAQSPQPRDDAAIDALTHRLEQIAAAVDVLPESLSIRTLEDKVRTLAGALDHFARKQDAQSEQTFEMIAERLDEISRAIAASLSHAPVNSSFDPAPFQRIEARMASLASQIEELIDERPAHEVLGQIAALSTRVDELAARAALPEKAVERLGQQLGQIAERLEKEPAAPDVSTIFDGLEHRFAVLSDALDRRQADSTEQGNKLLRDMETRLDTIVQRLDVQAEKPSDRGEILSVMDERFAALAARLDERVAYGPEAATIRELELRLGDIASRLDTSARQVSSVDEAVIGRLEAQVAELSVRLSNPPRVLPELENFAPRFDQIERSIAGQHDALIEAARNAAADAVRELAEREGDSQAVASLSGELRSLEVLTRQSDERNSKTFEAIHDTLIKIVDRLSMMEQGEQARPAPKPIVADAPSIAADDAFDPYALDDLSIAEVPFGQRDTQNKPLAGDPASEIDDAQVRASKLGGFTRALRNRKDKQPEITEQPVPAKPVVEEPDFPSLDQPLDPRIANQPLEPGSGAPDLNTIMKRVRDERGPADTKDEAETAKSDFIAAARRAAQAAAAEANGKKTGSNAEDASGRGKIGRILGLRRKTVLMATAAMVVGVGGFQLTRAFLADEPSLFVASNEPARNEASAPMIAAAPSAPAAPDTAEPARQTTPASEQPAPVAEQALPGVANSVSRTPADTASKPTQATTPLEADVAQEPGTGEASDPEPIAPERTASEGWEAEPAVVASAQPQDPVASAIVRPTVEGNIQASTALEIGSVPLNAGPVALREAAQAGDIKAFFEIGTRYAEGRNGEPDMKSAADWYVRAADRGFAPAQYRIGNFYEKGVGVERDLTKAKALYEKSAAQGNASAMHNLAVLYAMGADGTTDNKAAVRWFTEAAERGIKDSQFNLGILAAKGVGMTQDLEASYKWFALVAKSGDKDAEAKRDEIAKAMKPEELTRARADTELWRAKPADPAANDVTVPPEWQESNDVTASIDMKQAVRNIQLILNKNGFDAGQPDGLMGGKTKTAIIAFQKANGLTADGEVNEPLVRALLAKK</sequence>
<dbReference type="InterPro" id="IPR036366">
    <property type="entry name" value="PGBDSf"/>
</dbReference>
<dbReference type="InterPro" id="IPR052945">
    <property type="entry name" value="Mitotic_Regulator"/>
</dbReference>
<organism evidence="3 4">
    <name type="scientific">Tianweitania populi</name>
    <dbReference type="NCBI Taxonomy" id="1607949"/>
    <lineage>
        <taxon>Bacteria</taxon>
        <taxon>Pseudomonadati</taxon>
        <taxon>Pseudomonadota</taxon>
        <taxon>Alphaproteobacteria</taxon>
        <taxon>Hyphomicrobiales</taxon>
        <taxon>Phyllobacteriaceae</taxon>
        <taxon>Tianweitania</taxon>
    </lineage>
</organism>
<feature type="region of interest" description="Disordered" evidence="1">
    <location>
        <begin position="925"/>
        <end position="984"/>
    </location>
</feature>
<evidence type="ECO:0000259" key="2">
    <source>
        <dbReference type="Pfam" id="PF01471"/>
    </source>
</evidence>
<dbReference type="SUPFAM" id="SSF47090">
    <property type="entry name" value="PGBD-like"/>
    <property type="match status" value="1"/>
</dbReference>
<dbReference type="EMBL" id="BMZQ01000002">
    <property type="protein sequence ID" value="GHD16609.1"/>
    <property type="molecule type" value="Genomic_DNA"/>
</dbReference>
<protein>
    <submittedName>
        <fullName evidence="3">Peptidoglycan-binding protein</fullName>
    </submittedName>
</protein>
<feature type="compositionally biased region" description="Basic and acidic residues" evidence="1">
    <location>
        <begin position="111"/>
        <end position="121"/>
    </location>
</feature>
<dbReference type="Pfam" id="PF01471">
    <property type="entry name" value="PG_binding_1"/>
    <property type="match status" value="1"/>
</dbReference>
<comment type="caution">
    <text evidence="3">The sequence shown here is derived from an EMBL/GenBank/DDBJ whole genome shotgun (WGS) entry which is preliminary data.</text>
</comment>
<feature type="region of interest" description="Disordered" evidence="1">
    <location>
        <begin position="1"/>
        <end position="122"/>
    </location>
</feature>
<dbReference type="RefSeq" id="WP_189504294.1">
    <property type="nucleotide sequence ID" value="NZ_BMZQ01000002.1"/>
</dbReference>
<proteinExistence type="predicted"/>
<accession>A0A8J3DR50</accession>
<dbReference type="SUPFAM" id="SSF81901">
    <property type="entry name" value="HCP-like"/>
    <property type="match status" value="1"/>
</dbReference>
<dbReference type="PANTHER" id="PTHR43628:SF1">
    <property type="entry name" value="CHITIN SYNTHASE REGULATORY FACTOR 2-RELATED"/>
    <property type="match status" value="1"/>
</dbReference>
<name>A0A8J3DR50_9HYPH</name>
<dbReference type="Gene3D" id="1.10.101.10">
    <property type="entry name" value="PGBD-like superfamily/PGBD"/>
    <property type="match status" value="1"/>
</dbReference>
<dbReference type="PANTHER" id="PTHR43628">
    <property type="entry name" value="ACTIVATOR OF C KINASE PROTEIN 1-RELATED"/>
    <property type="match status" value="1"/>
</dbReference>
<dbReference type="Pfam" id="PF08238">
    <property type="entry name" value="Sel1"/>
    <property type="match status" value="4"/>
</dbReference>